<sequence length="231" mass="24621">MYPWTLSWPEVDPARHPFDREAAPAVIRGLPPAAAVPSRRAGHAADPAVIGWGHGEGRLWCDAMSTALVEHYGPWASGWRWSSGEGDYGGGPVHAWCCPRDSMTTPDATLAVVAAALLEWRAWLEDLAARFDGFLPLPAGREAALAAWERAVAQLVTVVVDSTGAEDAWYELCGQVLHWFLAAAGVPEALRGTLVGEAIDGRFESWCEPADDLVTDVAGRLAAGVVGRGDA</sequence>
<evidence type="ECO:0000313" key="1">
    <source>
        <dbReference type="EMBL" id="GAA1510206.1"/>
    </source>
</evidence>
<name>A0ABN2A2Q0_9ACTN</name>
<proteinExistence type="predicted"/>
<protein>
    <submittedName>
        <fullName evidence="1">Uncharacterized protein</fullName>
    </submittedName>
</protein>
<reference evidence="1 2" key="1">
    <citation type="journal article" date="2019" name="Int. J. Syst. Evol. Microbiol.">
        <title>The Global Catalogue of Microorganisms (GCM) 10K type strain sequencing project: providing services to taxonomists for standard genome sequencing and annotation.</title>
        <authorList>
            <consortium name="The Broad Institute Genomics Platform"/>
            <consortium name="The Broad Institute Genome Sequencing Center for Infectious Disease"/>
            <person name="Wu L."/>
            <person name="Ma J."/>
        </authorList>
    </citation>
    <scope>NUCLEOTIDE SEQUENCE [LARGE SCALE GENOMIC DNA]</scope>
    <source>
        <strain evidence="1 2">JCM 15933</strain>
    </source>
</reference>
<gene>
    <name evidence="1" type="ORF">GCM10009827_025500</name>
</gene>
<dbReference type="EMBL" id="BAAAQD010000004">
    <property type="protein sequence ID" value="GAA1510206.1"/>
    <property type="molecule type" value="Genomic_DNA"/>
</dbReference>
<organism evidence="1 2">
    <name type="scientific">Dactylosporangium maewongense</name>
    <dbReference type="NCBI Taxonomy" id="634393"/>
    <lineage>
        <taxon>Bacteria</taxon>
        <taxon>Bacillati</taxon>
        <taxon>Actinomycetota</taxon>
        <taxon>Actinomycetes</taxon>
        <taxon>Micromonosporales</taxon>
        <taxon>Micromonosporaceae</taxon>
        <taxon>Dactylosporangium</taxon>
    </lineage>
</organism>
<accession>A0ABN2A2Q0</accession>
<evidence type="ECO:0000313" key="2">
    <source>
        <dbReference type="Proteomes" id="UP001501470"/>
    </source>
</evidence>
<comment type="caution">
    <text evidence="1">The sequence shown here is derived from an EMBL/GenBank/DDBJ whole genome shotgun (WGS) entry which is preliminary data.</text>
</comment>
<dbReference type="Proteomes" id="UP001501470">
    <property type="component" value="Unassembled WGS sequence"/>
</dbReference>
<keyword evidence="2" id="KW-1185">Reference proteome</keyword>
<dbReference type="RefSeq" id="WP_344502025.1">
    <property type="nucleotide sequence ID" value="NZ_BAAAQD010000004.1"/>
</dbReference>